<dbReference type="PANTHER" id="PTHR24111">
    <property type="entry name" value="LEUCINE-RICH REPEAT-CONTAINING PROTEIN 34"/>
    <property type="match status" value="1"/>
</dbReference>
<keyword evidence="3" id="KW-1185">Reference proteome</keyword>
<evidence type="ECO:0000313" key="2">
    <source>
        <dbReference type="EMBL" id="KFH62092.1"/>
    </source>
</evidence>
<accession>A0A086TJG5</accession>
<dbReference type="PANTHER" id="PTHR24111:SF0">
    <property type="entry name" value="LEUCINE-RICH REPEAT-CONTAINING PROTEIN"/>
    <property type="match status" value="1"/>
</dbReference>
<reference evidence="2 3" key="1">
    <citation type="submission" date="2011-02" db="EMBL/GenBank/DDBJ databases">
        <title>The Genome Sequence of Mortierella verticillata NRRL 6337.</title>
        <authorList>
            <consortium name="The Broad Institute Genome Sequencing Platform"/>
            <person name="Russ C."/>
            <person name="Cuomo C."/>
            <person name="Burger G."/>
            <person name="Gray M.W."/>
            <person name="Holland P.W.H."/>
            <person name="King N."/>
            <person name="Lang F.B.F."/>
            <person name="Roger A.J."/>
            <person name="Ruiz-Trillo I."/>
            <person name="Young S.K."/>
            <person name="Zeng Q."/>
            <person name="Gargeya S."/>
            <person name="Alvarado L."/>
            <person name="Berlin A."/>
            <person name="Chapman S.B."/>
            <person name="Chen Z."/>
            <person name="Freedman E."/>
            <person name="Gellesch M."/>
            <person name="Goldberg J."/>
            <person name="Griggs A."/>
            <person name="Gujja S."/>
            <person name="Heilman E."/>
            <person name="Heiman D."/>
            <person name="Howarth C."/>
            <person name="Mehta T."/>
            <person name="Neiman D."/>
            <person name="Pearson M."/>
            <person name="Roberts A."/>
            <person name="Saif S."/>
            <person name="Shea T."/>
            <person name="Shenoy N."/>
            <person name="Sisk P."/>
            <person name="Stolte C."/>
            <person name="Sykes S."/>
            <person name="White J."/>
            <person name="Yandava C."/>
            <person name="Haas B."/>
            <person name="Nusbaum C."/>
            <person name="Birren B."/>
        </authorList>
    </citation>
    <scope>NUCLEOTIDE SEQUENCE [LARGE SCALE GENOMIC DNA]</scope>
    <source>
        <strain evidence="2 3">NRRL 6337</strain>
    </source>
</reference>
<dbReference type="InterPro" id="IPR052201">
    <property type="entry name" value="LRR-containing_regulator"/>
</dbReference>
<sequence>MPVQSRKIRLEESEALAGALQALKTNSSVTNLSLARNSIRDTGGEALGEALKTNSTLVTLQRSSGTGEALKINSSLAILILADDLIGDHGALALSEALETNWTLAFLEMQNNLIGDNGA</sequence>
<name>A0A086TJG5_9FUNG</name>
<proteinExistence type="predicted"/>
<dbReference type="Gene3D" id="3.80.10.10">
    <property type="entry name" value="Ribonuclease Inhibitor"/>
    <property type="match status" value="2"/>
</dbReference>
<evidence type="ECO:0000313" key="3">
    <source>
        <dbReference type="Proteomes" id="UP000243308"/>
    </source>
</evidence>
<dbReference type="SUPFAM" id="SSF52047">
    <property type="entry name" value="RNI-like"/>
    <property type="match status" value="1"/>
</dbReference>
<dbReference type="InterPro" id="IPR032675">
    <property type="entry name" value="LRR_dom_sf"/>
</dbReference>
<protein>
    <submittedName>
        <fullName evidence="2">Uncharacterized protein</fullName>
    </submittedName>
</protein>
<organism evidence="2 3">
    <name type="scientific">Podila verticillata NRRL 6337</name>
    <dbReference type="NCBI Taxonomy" id="1069443"/>
    <lineage>
        <taxon>Eukaryota</taxon>
        <taxon>Fungi</taxon>
        <taxon>Fungi incertae sedis</taxon>
        <taxon>Mucoromycota</taxon>
        <taxon>Mortierellomycotina</taxon>
        <taxon>Mortierellomycetes</taxon>
        <taxon>Mortierellales</taxon>
        <taxon>Mortierellaceae</taxon>
        <taxon>Podila</taxon>
    </lineage>
</organism>
<dbReference type="SMART" id="SM00368">
    <property type="entry name" value="LRR_RI"/>
    <property type="match status" value="2"/>
</dbReference>
<keyword evidence="1" id="KW-0677">Repeat</keyword>
<dbReference type="AlphaFoldDB" id="A0A086TJG5"/>
<dbReference type="Proteomes" id="UP000243308">
    <property type="component" value="Unassembled WGS sequence"/>
</dbReference>
<dbReference type="EMBL" id="KN042433">
    <property type="protein sequence ID" value="KFH62092.1"/>
    <property type="molecule type" value="Genomic_DNA"/>
</dbReference>
<gene>
    <name evidence="2" type="ORF">MVEG_11731</name>
</gene>
<evidence type="ECO:0000256" key="1">
    <source>
        <dbReference type="ARBA" id="ARBA00022737"/>
    </source>
</evidence>
<dbReference type="OrthoDB" id="2438322at2759"/>